<dbReference type="Pfam" id="PF00570">
    <property type="entry name" value="HRDC"/>
    <property type="match status" value="1"/>
</dbReference>
<dbReference type="HOGENOM" id="CLU_137324_0_0_4"/>
<proteinExistence type="predicted"/>
<sequence>MSCELHFFAIPALDSRAAQDALNGFLAQHRVLSVEKQWLEAGVNSHWALCIGVDTGVGPLPDALKVGQGKAGRPGRVDYREVLSPEDFAVFAALRSLRKELSERDGVPPYTLFTNEQLASMARDRPASEQALRAIDGVGEARSRRYAPPFLAAIAAACGGPAA</sequence>
<dbReference type="STRING" id="522306.CAP2UW1_3090"/>
<gene>
    <name evidence="2" type="ordered locus">CAP2UW1_3090</name>
</gene>
<dbReference type="GO" id="GO:0000166">
    <property type="term" value="F:nucleotide binding"/>
    <property type="evidence" value="ECO:0007669"/>
    <property type="project" value="InterPro"/>
</dbReference>
<dbReference type="InterPro" id="IPR044876">
    <property type="entry name" value="HRDC_dom_sf"/>
</dbReference>
<dbReference type="OrthoDB" id="1494766at2"/>
<dbReference type="SUPFAM" id="SSF47819">
    <property type="entry name" value="HRDC-like"/>
    <property type="match status" value="1"/>
</dbReference>
<dbReference type="Gene3D" id="1.10.150.80">
    <property type="entry name" value="HRDC domain"/>
    <property type="match status" value="1"/>
</dbReference>
<organism evidence="2">
    <name type="scientific">Accumulibacter regalis</name>
    <dbReference type="NCBI Taxonomy" id="522306"/>
    <lineage>
        <taxon>Bacteria</taxon>
        <taxon>Pseudomonadati</taxon>
        <taxon>Pseudomonadota</taxon>
        <taxon>Betaproteobacteria</taxon>
        <taxon>Candidatus Accumulibacter</taxon>
    </lineage>
</organism>
<feature type="domain" description="HRDC" evidence="1">
    <location>
        <begin position="84"/>
        <end position="163"/>
    </location>
</feature>
<reference evidence="2" key="1">
    <citation type="submission" date="2009-08" db="EMBL/GenBank/DDBJ databases">
        <authorList>
            <consortium name="US DOE Joint Genome Institute"/>
            <person name="Lucas S."/>
            <person name="Copeland A."/>
            <person name="Lapidus A."/>
            <person name="Glavina del Rio T."/>
            <person name="Dalin E."/>
            <person name="Tice H."/>
            <person name="Bruce D."/>
            <person name="Barry K."/>
            <person name="Pitluck S."/>
            <person name="Lowry S."/>
            <person name="Larimer F."/>
            <person name="Land M."/>
            <person name="Hauser L."/>
            <person name="Kyrpides N."/>
            <person name="Ivanova N."/>
            <person name="McMahon K.D."/>
            <person name="Hugenholtz P."/>
        </authorList>
    </citation>
    <scope>NUCLEOTIDE SEQUENCE</scope>
    <source>
        <strain evidence="2">UW-1</strain>
    </source>
</reference>
<dbReference type="InterPro" id="IPR010997">
    <property type="entry name" value="HRDC-like_sf"/>
</dbReference>
<protein>
    <submittedName>
        <fullName evidence="2">HRDC domain protein</fullName>
    </submittedName>
</protein>
<dbReference type="KEGG" id="app:CAP2UW1_3090"/>
<dbReference type="AlphaFoldDB" id="C7RUW8"/>
<accession>C7RUW8</accession>
<dbReference type="EMBL" id="CP001715">
    <property type="protein sequence ID" value="ACV36363.1"/>
    <property type="molecule type" value="Genomic_DNA"/>
</dbReference>
<dbReference type="SMART" id="SM00341">
    <property type="entry name" value="HRDC"/>
    <property type="match status" value="1"/>
</dbReference>
<dbReference type="PROSITE" id="PS50967">
    <property type="entry name" value="HRDC"/>
    <property type="match status" value="1"/>
</dbReference>
<dbReference type="eggNOG" id="COG0514">
    <property type="taxonomic scope" value="Bacteria"/>
</dbReference>
<evidence type="ECO:0000259" key="1">
    <source>
        <dbReference type="PROSITE" id="PS50967"/>
    </source>
</evidence>
<evidence type="ECO:0000313" key="2">
    <source>
        <dbReference type="EMBL" id="ACV36363.1"/>
    </source>
</evidence>
<name>C7RUW8_ACCRE</name>
<dbReference type="GO" id="GO:0003676">
    <property type="term" value="F:nucleic acid binding"/>
    <property type="evidence" value="ECO:0007669"/>
    <property type="project" value="InterPro"/>
</dbReference>
<reference evidence="2" key="2">
    <citation type="submission" date="2009-09" db="EMBL/GenBank/DDBJ databases">
        <title>Complete sequence of chromosome of Candidatus Accumulibacter phosphatis clade IIA str. UW-1.</title>
        <authorList>
            <consortium name="US DOE Joint Genome Institute"/>
            <person name="Martin H.G."/>
            <person name="Ivanova N."/>
            <person name="Kunin V."/>
            <person name="Warnecke F."/>
            <person name="Barry K."/>
            <person name="He S."/>
            <person name="Salamov A."/>
            <person name="Szeto E."/>
            <person name="Dalin E."/>
            <person name="Pangilinan J.L."/>
            <person name="Lapidus A."/>
            <person name="Lowry S."/>
            <person name="Kyrpides N.C."/>
            <person name="McMahon K.D."/>
            <person name="Hugenholtz P."/>
        </authorList>
    </citation>
    <scope>NUCLEOTIDE SEQUENCE [LARGE SCALE GENOMIC DNA]</scope>
    <source>
        <strain evidence="2">UW-1</strain>
    </source>
</reference>
<dbReference type="InterPro" id="IPR002121">
    <property type="entry name" value="HRDC_dom"/>
</dbReference>